<proteinExistence type="predicted"/>
<dbReference type="EMBL" id="NIPO01000001">
    <property type="protein sequence ID" value="PJR04495.1"/>
    <property type="molecule type" value="Genomic_DNA"/>
</dbReference>
<protein>
    <submittedName>
        <fullName evidence="1">Uncharacterized protein</fullName>
    </submittedName>
</protein>
<dbReference type="AlphaFoldDB" id="A0A2M9R6U5"/>
<evidence type="ECO:0000313" key="2">
    <source>
        <dbReference type="Proteomes" id="UP000231960"/>
    </source>
</evidence>
<sequence>MKKLYIILGVLVISFTSFGQKILYQNKPIDSILIQSTLGKTKFSKAGQSYRKKQDEYIISFDDKSEKYGLEIYRRTKLKGRYRKNEEWTEAEREKIIYRNKNIDNELVLNLIEELSVKYRKVSYSDVNLSLEKFRKLTRKSKVKKVAKENDLKWKLNRATDKMNEFFFEKIKDTVQFNKFLIELSKKEDTYVITDAIDKIKIEIVTTNNSYVFEGYNYYPYRQPWFLIEGNKDKPVFNFRINQFLIKLLPKRFLLTSSIKESALLNGYIKWALDEKKINQ</sequence>
<name>A0A2M9R6U5_9FLAO</name>
<dbReference type="Proteomes" id="UP000231960">
    <property type="component" value="Unassembled WGS sequence"/>
</dbReference>
<reference evidence="1 2" key="1">
    <citation type="submission" date="2017-06" db="EMBL/GenBank/DDBJ databases">
        <title>Description of Avrilella dinanensis gen. nov. sp. nov.</title>
        <authorList>
            <person name="Leyer C."/>
            <person name="Sassi M."/>
            <person name="Minet J."/>
            <person name="Kayal S."/>
            <person name="Cattoir V."/>
        </authorList>
    </citation>
    <scope>NUCLEOTIDE SEQUENCE [LARGE SCALE GENOMIC DNA]</scope>
    <source>
        <strain evidence="1 2">UR159</strain>
    </source>
</reference>
<accession>A0A2M9R6U5</accession>
<keyword evidence="2" id="KW-1185">Reference proteome</keyword>
<organism evidence="1 2">
    <name type="scientific">Avrilella dinanensis</name>
    <dbReference type="NCBI Taxonomy" id="2008672"/>
    <lineage>
        <taxon>Bacteria</taxon>
        <taxon>Pseudomonadati</taxon>
        <taxon>Bacteroidota</taxon>
        <taxon>Flavobacteriia</taxon>
        <taxon>Flavobacteriales</taxon>
        <taxon>Flavobacteriaceae</taxon>
        <taxon>Avrilella</taxon>
    </lineage>
</organism>
<dbReference type="RefSeq" id="WP_100678054.1">
    <property type="nucleotide sequence ID" value="NZ_NIPO01000001.1"/>
</dbReference>
<gene>
    <name evidence="1" type="ORF">CDL10_08035</name>
</gene>
<evidence type="ECO:0000313" key="1">
    <source>
        <dbReference type="EMBL" id="PJR04495.1"/>
    </source>
</evidence>
<comment type="caution">
    <text evidence="1">The sequence shown here is derived from an EMBL/GenBank/DDBJ whole genome shotgun (WGS) entry which is preliminary data.</text>
</comment>